<reference evidence="2" key="1">
    <citation type="submission" date="2019-08" db="EMBL/GenBank/DDBJ databases">
        <authorList>
            <person name="Kucharzyk K."/>
            <person name="Murdoch R.W."/>
            <person name="Higgins S."/>
            <person name="Loffler F."/>
        </authorList>
    </citation>
    <scope>NUCLEOTIDE SEQUENCE</scope>
</reference>
<feature type="compositionally biased region" description="Basic residues" evidence="1">
    <location>
        <begin position="1"/>
        <end position="14"/>
    </location>
</feature>
<evidence type="ECO:0000256" key="1">
    <source>
        <dbReference type="SAM" id="MobiDB-lite"/>
    </source>
</evidence>
<sequence>MRGRLTKPGRRNRPRGGLEAAQRRHVCAHEAKGLRTFLLDQTGHRAVGERIAHMKTAIGGRTGPRDESVSRLYQAAVGLQRAGHAFAQPAHCVLGGRQGEKNAHSGVSSTGLLTICGRTAMSGGTPIMRSVCCTTSLNTGAAEIPP</sequence>
<evidence type="ECO:0000313" key="2">
    <source>
        <dbReference type="EMBL" id="MPM40186.1"/>
    </source>
</evidence>
<name>A0A644ZH66_9ZZZZ</name>
<accession>A0A644ZH66</accession>
<organism evidence="2">
    <name type="scientific">bioreactor metagenome</name>
    <dbReference type="NCBI Taxonomy" id="1076179"/>
    <lineage>
        <taxon>unclassified sequences</taxon>
        <taxon>metagenomes</taxon>
        <taxon>ecological metagenomes</taxon>
    </lineage>
</organism>
<feature type="region of interest" description="Disordered" evidence="1">
    <location>
        <begin position="1"/>
        <end position="21"/>
    </location>
</feature>
<proteinExistence type="predicted"/>
<dbReference type="EMBL" id="VSSQ01008907">
    <property type="protein sequence ID" value="MPM40186.1"/>
    <property type="molecule type" value="Genomic_DNA"/>
</dbReference>
<gene>
    <name evidence="2" type="ORF">SDC9_86826</name>
</gene>
<comment type="caution">
    <text evidence="2">The sequence shown here is derived from an EMBL/GenBank/DDBJ whole genome shotgun (WGS) entry which is preliminary data.</text>
</comment>
<protein>
    <submittedName>
        <fullName evidence="2">Uncharacterized protein</fullName>
    </submittedName>
</protein>
<dbReference type="AlphaFoldDB" id="A0A644ZH66"/>